<dbReference type="SUPFAM" id="SSF48019">
    <property type="entry name" value="post-AAA+ oligomerization domain-like"/>
    <property type="match status" value="1"/>
</dbReference>
<comment type="subunit">
    <text evidence="11">DNA polymerase III contains a core (composed of alpha, epsilon and theta chains) that associates with a tau subunit. This core dimerizes to form the POLIII' complex. PolIII' associates with the gamma complex (composed of gamma, delta, delta', psi and chi chains) and with the beta chain to form the complete DNA polymerase III complex.</text>
</comment>
<feature type="domain" description="AAA+ ATPase" evidence="12">
    <location>
        <begin position="33"/>
        <end position="181"/>
    </location>
</feature>
<dbReference type="SMART" id="SM00382">
    <property type="entry name" value="AAA"/>
    <property type="match status" value="1"/>
</dbReference>
<keyword evidence="3 11" id="KW-0548">Nucleotidyltransferase</keyword>
<evidence type="ECO:0000256" key="1">
    <source>
        <dbReference type="ARBA" id="ARBA00006360"/>
    </source>
</evidence>
<dbReference type="InterPro" id="IPR008921">
    <property type="entry name" value="DNA_pol3_clamp-load_cplx_C"/>
</dbReference>
<name>A0A1F8F941_9BACT</name>
<dbReference type="NCBIfam" id="NF004046">
    <property type="entry name" value="PRK05563.1"/>
    <property type="match status" value="1"/>
</dbReference>
<dbReference type="InterPro" id="IPR001270">
    <property type="entry name" value="ClpA/B"/>
</dbReference>
<sequence length="361" mass="39812">MLYRKYRPATFSEVVGQEHVIKTLQGALTTGRIGHAYLFTGPRGTGKTTLARLLAKSLNCEKRGKDGDCDNVCSFCLAINENRSLDLIEIDAASNRGIDDIRSLKESALVSAPGGKYKVFIIDEVHMLTKDAFNALLKVLEEPPTGVVFILATTEPHKILATVLSRVQRFDFKRLTPRQIFGKLKQMSKAEHIEIDTEGLTAIATSSDGALRDAEVALSKVFASNDNKKEISSDDVYATLGLIPANYYSELLSYLVVNDKNKAIDFIARIYSGGIDTEHFTAGFVEYLRKILIHTVDPAVLISVGEELFDNDIKLISTYSGALTQQQLIRMLNAFVLAKEGMKSSPIPQLPLELAVLELLQ</sequence>
<dbReference type="CDD" id="cd00009">
    <property type="entry name" value="AAA"/>
    <property type="match status" value="1"/>
</dbReference>
<dbReference type="GO" id="GO:0046872">
    <property type="term" value="F:metal ion binding"/>
    <property type="evidence" value="ECO:0007669"/>
    <property type="project" value="UniProtKB-KW"/>
</dbReference>
<evidence type="ECO:0000256" key="3">
    <source>
        <dbReference type="ARBA" id="ARBA00022695"/>
    </source>
</evidence>
<evidence type="ECO:0000256" key="6">
    <source>
        <dbReference type="ARBA" id="ARBA00022741"/>
    </source>
</evidence>
<dbReference type="InterPro" id="IPR027417">
    <property type="entry name" value="P-loop_NTPase"/>
</dbReference>
<dbReference type="FunFam" id="3.40.50.300:FF:000014">
    <property type="entry name" value="DNA polymerase III subunit gamma/tau"/>
    <property type="match status" value="1"/>
</dbReference>
<dbReference type="InterPro" id="IPR012763">
    <property type="entry name" value="DNA_pol_III_sug/sutau_N"/>
</dbReference>
<keyword evidence="6 11" id="KW-0547">Nucleotide-binding</keyword>
<keyword evidence="7" id="KW-0862">Zinc</keyword>
<dbReference type="InterPro" id="IPR050238">
    <property type="entry name" value="DNA_Rep/Repair_Clamp_Loader"/>
</dbReference>
<dbReference type="PANTHER" id="PTHR11669:SF0">
    <property type="entry name" value="PROTEIN STICHEL-LIKE 2"/>
    <property type="match status" value="1"/>
</dbReference>
<evidence type="ECO:0000256" key="4">
    <source>
        <dbReference type="ARBA" id="ARBA00022705"/>
    </source>
</evidence>
<evidence type="ECO:0000259" key="12">
    <source>
        <dbReference type="SMART" id="SM00382"/>
    </source>
</evidence>
<keyword evidence="9 11" id="KW-0239">DNA-directed DNA polymerase</keyword>
<keyword evidence="5" id="KW-0479">Metal-binding</keyword>
<dbReference type="PRINTS" id="PR00300">
    <property type="entry name" value="CLPPROTEASEA"/>
</dbReference>
<dbReference type="InterPro" id="IPR003593">
    <property type="entry name" value="AAA+_ATPase"/>
</dbReference>
<dbReference type="Pfam" id="PF13177">
    <property type="entry name" value="DNA_pol3_delta2"/>
    <property type="match status" value="1"/>
</dbReference>
<evidence type="ECO:0000256" key="11">
    <source>
        <dbReference type="RuleBase" id="RU364063"/>
    </source>
</evidence>
<dbReference type="EC" id="2.7.7.7" evidence="11"/>
<protein>
    <recommendedName>
        <fullName evidence="11">DNA polymerase III subunit gamma/tau</fullName>
        <ecNumber evidence="11">2.7.7.7</ecNumber>
    </recommendedName>
</protein>
<dbReference type="GO" id="GO:0009360">
    <property type="term" value="C:DNA polymerase III complex"/>
    <property type="evidence" value="ECO:0007669"/>
    <property type="project" value="InterPro"/>
</dbReference>
<reference evidence="13 14" key="1">
    <citation type="journal article" date="2016" name="Nat. Commun.">
        <title>Thousands of microbial genomes shed light on interconnected biogeochemical processes in an aquifer system.</title>
        <authorList>
            <person name="Anantharaman K."/>
            <person name="Brown C.T."/>
            <person name="Hug L.A."/>
            <person name="Sharon I."/>
            <person name="Castelle C.J."/>
            <person name="Probst A.J."/>
            <person name="Thomas B.C."/>
            <person name="Singh A."/>
            <person name="Wilkins M.J."/>
            <person name="Karaoz U."/>
            <person name="Brodie E.L."/>
            <person name="Williams K.H."/>
            <person name="Hubbard S.S."/>
            <person name="Banfield J.F."/>
        </authorList>
    </citation>
    <scope>NUCLEOTIDE SEQUENCE [LARGE SCALE GENOMIC DNA]</scope>
</reference>
<evidence type="ECO:0000256" key="8">
    <source>
        <dbReference type="ARBA" id="ARBA00022840"/>
    </source>
</evidence>
<dbReference type="Gene3D" id="1.20.272.10">
    <property type="match status" value="1"/>
</dbReference>
<evidence type="ECO:0000256" key="5">
    <source>
        <dbReference type="ARBA" id="ARBA00022723"/>
    </source>
</evidence>
<organism evidence="13 14">
    <name type="scientific">Candidatus Yanofskybacteria bacterium RIFCSPHIGHO2_02_FULL_39_10</name>
    <dbReference type="NCBI Taxonomy" id="1802674"/>
    <lineage>
        <taxon>Bacteria</taxon>
        <taxon>Candidatus Yanofskyibacteriota</taxon>
    </lineage>
</organism>
<evidence type="ECO:0000313" key="13">
    <source>
        <dbReference type="EMBL" id="OGN09673.1"/>
    </source>
</evidence>
<dbReference type="SUPFAM" id="SSF52540">
    <property type="entry name" value="P-loop containing nucleoside triphosphate hydrolases"/>
    <property type="match status" value="1"/>
</dbReference>
<keyword evidence="2 11" id="KW-0808">Transferase</keyword>
<comment type="caution">
    <text evidence="13">The sequence shown here is derived from an EMBL/GenBank/DDBJ whole genome shotgun (WGS) entry which is preliminary data.</text>
</comment>
<dbReference type="AlphaFoldDB" id="A0A1F8F941"/>
<comment type="catalytic activity">
    <reaction evidence="10 11">
        <text>DNA(n) + a 2'-deoxyribonucleoside 5'-triphosphate = DNA(n+1) + diphosphate</text>
        <dbReference type="Rhea" id="RHEA:22508"/>
        <dbReference type="Rhea" id="RHEA-COMP:17339"/>
        <dbReference type="Rhea" id="RHEA-COMP:17340"/>
        <dbReference type="ChEBI" id="CHEBI:33019"/>
        <dbReference type="ChEBI" id="CHEBI:61560"/>
        <dbReference type="ChEBI" id="CHEBI:173112"/>
        <dbReference type="EC" id="2.7.7.7"/>
    </reaction>
</comment>
<dbReference type="Gene3D" id="3.40.50.300">
    <property type="entry name" value="P-loop containing nucleotide triphosphate hydrolases"/>
    <property type="match status" value="1"/>
</dbReference>
<evidence type="ECO:0000256" key="7">
    <source>
        <dbReference type="ARBA" id="ARBA00022833"/>
    </source>
</evidence>
<dbReference type="GO" id="GO:0003887">
    <property type="term" value="F:DNA-directed DNA polymerase activity"/>
    <property type="evidence" value="ECO:0007669"/>
    <property type="project" value="UniProtKB-KW"/>
</dbReference>
<dbReference type="GO" id="GO:0003677">
    <property type="term" value="F:DNA binding"/>
    <property type="evidence" value="ECO:0007669"/>
    <property type="project" value="InterPro"/>
</dbReference>
<dbReference type="EMBL" id="MGJO01000016">
    <property type="protein sequence ID" value="OGN09673.1"/>
    <property type="molecule type" value="Genomic_DNA"/>
</dbReference>
<proteinExistence type="inferred from homology"/>
<dbReference type="InterPro" id="IPR022754">
    <property type="entry name" value="DNA_pol_III_gamma-3"/>
</dbReference>
<keyword evidence="8 11" id="KW-0067">ATP-binding</keyword>
<dbReference type="NCBIfam" id="TIGR02397">
    <property type="entry name" value="dnaX_nterm"/>
    <property type="match status" value="1"/>
</dbReference>
<accession>A0A1F8F941</accession>
<keyword evidence="4 11" id="KW-0235">DNA replication</keyword>
<dbReference type="Pfam" id="PF12169">
    <property type="entry name" value="DNA_pol3_gamma3"/>
    <property type="match status" value="1"/>
</dbReference>
<dbReference type="GO" id="GO:0006261">
    <property type="term" value="P:DNA-templated DNA replication"/>
    <property type="evidence" value="ECO:0007669"/>
    <property type="project" value="TreeGrafter"/>
</dbReference>
<dbReference type="Proteomes" id="UP000178908">
    <property type="component" value="Unassembled WGS sequence"/>
</dbReference>
<evidence type="ECO:0000256" key="10">
    <source>
        <dbReference type="ARBA" id="ARBA00049244"/>
    </source>
</evidence>
<evidence type="ECO:0000256" key="2">
    <source>
        <dbReference type="ARBA" id="ARBA00022679"/>
    </source>
</evidence>
<evidence type="ECO:0000256" key="9">
    <source>
        <dbReference type="ARBA" id="ARBA00022932"/>
    </source>
</evidence>
<dbReference type="Gene3D" id="1.10.8.60">
    <property type="match status" value="1"/>
</dbReference>
<gene>
    <name evidence="11" type="primary">dnaX</name>
    <name evidence="13" type="ORF">A3C61_02710</name>
</gene>
<dbReference type="GO" id="GO:0005524">
    <property type="term" value="F:ATP binding"/>
    <property type="evidence" value="ECO:0007669"/>
    <property type="project" value="UniProtKB-KW"/>
</dbReference>
<comment type="function">
    <text evidence="11">DNA polymerase III is a complex, multichain enzyme responsible for most of the replicative synthesis in bacteria. This DNA polymerase also exhibits 3' to 5' exonuclease activity.</text>
</comment>
<evidence type="ECO:0000313" key="14">
    <source>
        <dbReference type="Proteomes" id="UP000178908"/>
    </source>
</evidence>
<comment type="similarity">
    <text evidence="1 11">Belongs to the DnaX/STICHEL family.</text>
</comment>
<dbReference type="PANTHER" id="PTHR11669">
    <property type="entry name" value="REPLICATION FACTOR C / DNA POLYMERASE III GAMMA-TAU SUBUNIT"/>
    <property type="match status" value="1"/>
</dbReference>